<dbReference type="AlphaFoldDB" id="A0ABD0JH73"/>
<gene>
    <name evidence="1" type="ORF">BaRGS_00034431</name>
</gene>
<name>A0ABD0JH73_9CAEN</name>
<evidence type="ECO:0000313" key="2">
    <source>
        <dbReference type="Proteomes" id="UP001519460"/>
    </source>
</evidence>
<evidence type="ECO:0000313" key="1">
    <source>
        <dbReference type="EMBL" id="KAK7474296.1"/>
    </source>
</evidence>
<protein>
    <submittedName>
        <fullName evidence="1">Uncharacterized protein</fullName>
    </submittedName>
</protein>
<keyword evidence="2" id="KW-1185">Reference proteome</keyword>
<dbReference type="Proteomes" id="UP001519460">
    <property type="component" value="Unassembled WGS sequence"/>
</dbReference>
<sequence>MQSTLLITLDIYGYSLYTVSTRKLRTFSTEAPARRSHHTRDVTTSTRSKAHLNSTAVFRSSRLASPVLHHTTDSLSPPARFAILHSAAQC</sequence>
<organism evidence="1 2">
    <name type="scientific">Batillaria attramentaria</name>
    <dbReference type="NCBI Taxonomy" id="370345"/>
    <lineage>
        <taxon>Eukaryota</taxon>
        <taxon>Metazoa</taxon>
        <taxon>Spiralia</taxon>
        <taxon>Lophotrochozoa</taxon>
        <taxon>Mollusca</taxon>
        <taxon>Gastropoda</taxon>
        <taxon>Caenogastropoda</taxon>
        <taxon>Sorbeoconcha</taxon>
        <taxon>Cerithioidea</taxon>
        <taxon>Batillariidae</taxon>
        <taxon>Batillaria</taxon>
    </lineage>
</organism>
<comment type="caution">
    <text evidence="1">The sequence shown here is derived from an EMBL/GenBank/DDBJ whole genome shotgun (WGS) entry which is preliminary data.</text>
</comment>
<dbReference type="EMBL" id="JACVVK020000440">
    <property type="protein sequence ID" value="KAK7474296.1"/>
    <property type="molecule type" value="Genomic_DNA"/>
</dbReference>
<accession>A0ABD0JH73</accession>
<proteinExistence type="predicted"/>
<reference evidence="1 2" key="1">
    <citation type="journal article" date="2023" name="Sci. Data">
        <title>Genome assembly of the Korean intertidal mud-creeper Batillaria attramentaria.</title>
        <authorList>
            <person name="Patra A.K."/>
            <person name="Ho P.T."/>
            <person name="Jun S."/>
            <person name="Lee S.J."/>
            <person name="Kim Y."/>
            <person name="Won Y.J."/>
        </authorList>
    </citation>
    <scope>NUCLEOTIDE SEQUENCE [LARGE SCALE GENOMIC DNA]</scope>
    <source>
        <strain evidence="1">Wonlab-2016</strain>
    </source>
</reference>